<feature type="region of interest" description="Disordered" evidence="1">
    <location>
        <begin position="738"/>
        <end position="760"/>
    </location>
</feature>
<dbReference type="OrthoDB" id="331478at2759"/>
<dbReference type="Proteomes" id="UP000224006">
    <property type="component" value="Unassembled WGS sequence"/>
</dbReference>
<dbReference type="EMBL" id="NWUJ01000007">
    <property type="protein sequence ID" value="PFH34323.1"/>
    <property type="molecule type" value="Genomic_DNA"/>
</dbReference>
<gene>
    <name evidence="2" type="ORF">BESB_074750</name>
</gene>
<evidence type="ECO:0000256" key="1">
    <source>
        <dbReference type="SAM" id="MobiDB-lite"/>
    </source>
</evidence>
<feature type="compositionally biased region" description="Low complexity" evidence="1">
    <location>
        <begin position="13"/>
        <end position="22"/>
    </location>
</feature>
<organism evidence="2 3">
    <name type="scientific">Besnoitia besnoiti</name>
    <name type="common">Apicomplexan protozoan</name>
    <dbReference type="NCBI Taxonomy" id="94643"/>
    <lineage>
        <taxon>Eukaryota</taxon>
        <taxon>Sar</taxon>
        <taxon>Alveolata</taxon>
        <taxon>Apicomplexa</taxon>
        <taxon>Conoidasida</taxon>
        <taxon>Coccidia</taxon>
        <taxon>Eucoccidiorida</taxon>
        <taxon>Eimeriorina</taxon>
        <taxon>Sarcocystidae</taxon>
        <taxon>Besnoitia</taxon>
    </lineage>
</organism>
<evidence type="ECO:0000313" key="3">
    <source>
        <dbReference type="Proteomes" id="UP000224006"/>
    </source>
</evidence>
<name>A0A2A9MF79_BESBE</name>
<dbReference type="GeneID" id="40312401"/>
<keyword evidence="3" id="KW-1185">Reference proteome</keyword>
<feature type="region of interest" description="Disordered" evidence="1">
    <location>
        <begin position="984"/>
        <end position="1005"/>
    </location>
</feature>
<dbReference type="KEGG" id="bbes:BESB_074750"/>
<dbReference type="RefSeq" id="XP_029218332.1">
    <property type="nucleotide sequence ID" value="XM_029365848.1"/>
</dbReference>
<feature type="region of interest" description="Disordered" evidence="1">
    <location>
        <begin position="634"/>
        <end position="662"/>
    </location>
</feature>
<feature type="region of interest" description="Disordered" evidence="1">
    <location>
        <begin position="1"/>
        <end position="49"/>
    </location>
</feature>
<feature type="region of interest" description="Disordered" evidence="1">
    <location>
        <begin position="1266"/>
        <end position="1297"/>
    </location>
</feature>
<feature type="compositionally biased region" description="Basic and acidic residues" evidence="1">
    <location>
        <begin position="942"/>
        <end position="955"/>
    </location>
</feature>
<feature type="region of interest" description="Disordered" evidence="1">
    <location>
        <begin position="828"/>
        <end position="850"/>
    </location>
</feature>
<dbReference type="VEuPathDB" id="ToxoDB:BESB_074750"/>
<feature type="compositionally biased region" description="Polar residues" evidence="1">
    <location>
        <begin position="1276"/>
        <end position="1289"/>
    </location>
</feature>
<comment type="caution">
    <text evidence="2">The sequence shown here is derived from an EMBL/GenBank/DDBJ whole genome shotgun (WGS) entry which is preliminary data.</text>
</comment>
<evidence type="ECO:0000313" key="2">
    <source>
        <dbReference type="EMBL" id="PFH34323.1"/>
    </source>
</evidence>
<feature type="region of interest" description="Disordered" evidence="1">
    <location>
        <begin position="936"/>
        <end position="955"/>
    </location>
</feature>
<feature type="region of interest" description="Disordered" evidence="1">
    <location>
        <begin position="867"/>
        <end position="887"/>
    </location>
</feature>
<protein>
    <submittedName>
        <fullName evidence="2">Uncharacterized protein</fullName>
    </submittedName>
</protein>
<reference evidence="2 3" key="1">
    <citation type="submission" date="2017-09" db="EMBL/GenBank/DDBJ databases">
        <title>Genome sequencing of Besnoitia besnoiti strain Bb-Ger1.</title>
        <authorList>
            <person name="Schares G."/>
            <person name="Venepally P."/>
            <person name="Lorenzi H.A."/>
        </authorList>
    </citation>
    <scope>NUCLEOTIDE SEQUENCE [LARGE SCALE GENOMIC DNA]</scope>
    <source>
        <strain evidence="2 3">Bb-Ger1</strain>
    </source>
</reference>
<proteinExistence type="predicted"/>
<sequence length="1309" mass="138542">MNEACFDANLKASSSGRSGSRGLPARGPCVHGPGVSERGSAEPLGSLTGGRGGLQENCAAFSRAPQQVSTLANTQEEDAASVETREVYAGILERYRALLYSLTPVSEKAQGTGRLRHHIDAEEGGADAGLDPAGMRCSAWRDELNKRNMIEFVVASEEGLRLCSTKRFVDIAALVVLRLHLPPSLLSQFVHTLVQVSRDCAALQPLFAACEKLAPAPDDGSAAGRGPASSLGLPPALSAGEELTLAGRHVGAVWGLPRLMNLFLTLCALERRGVAREIEGAASLREMVTLGLLAIVKDGGSEVSSMSLAQVLQGISATSTAAQDGGTGKQLAGALQRALGWRLEQEFCLSQGAEETAAPDAENLASRVDFLCETLHAVNSCDPVDRSLLAALAQSVAVLTRDVAAEQARLQLRLSEDPHRGGEPLTSRLQSDAALMASLARCVMASKRASCSLSADLNADAATTQRQTAVQGPHAEDGAEIRSLSEMHEYLVHAFAVLHTQLLKSARQAVTADAQLLREGFSENLVRALQCSLRAVVYLQQSTRDQTATVNLHSGAKHTLESLDALVFPAVDFLECLFSPVTRHVANPSSWRSETTSKTDKDLFAAAAKGCVPYPRAPPNSPFTILATTARQSSPVSACTPLSEVDREPRQSETPSSADDRQERARLRLLDELLGEGGVLQLASILLLQSKKGRTKLDELVRPLLPQLPKPQLLQLLKILSQVGLLPVLAEAVPAASSGAPAASPFSGPPDHSPPENSAGSFLAGQLAARLAGDGETDTRPQDIQARPGSGHCEEPAGLDAAAADAKIKAESVAQRDRLGGALAHEGATTYDEHESDEGTVDTPSDVWSEPSPVAVFDAIVNELERQRRSSSAASGRGLRTGGQTAEQEGLDVEDVILLSTCFGTEEVAKQVHQPSSLRFFSDSLPHLAAERLQALEQAPPKNEEGSGRATESKAPHDRAALLISRVTQAVEAVHRHSPCAQHSAASFATDTEPAESASPSVPCPSTQGLASLEMSLLFEAAAKTFTVSSLRGLSPLSLNLLLAASSRAAFSHTQLLRRPELGATPEKEDAWGETADHAEDALRMWKAHAQLHNAVATSLIIERQPDHVPEAGQTRLFLLSYLGLLELRKQLMSAQTGSSGPAGTPPPEARLCAPIWAQDPHAEDLWLDAQETFGKSLRQVVASLGSQARSVNAPSDEDIAETLHVIKLISDLSPAAAALLESMGLPLGQRAGAGESRGSTAASTGFLSSGAALQQRRERMKAFFEFSGTPDRQAANGTSRISSDINSDSARDASPVKPRGFFSRVFGR</sequence>
<feature type="region of interest" description="Disordered" evidence="1">
    <location>
        <begin position="772"/>
        <end position="804"/>
    </location>
</feature>
<accession>A0A2A9MF79</accession>